<dbReference type="EMBL" id="MT631173">
    <property type="protein sequence ID" value="QNO46213.1"/>
    <property type="molecule type" value="Genomic_DNA"/>
</dbReference>
<dbReference type="NCBIfam" id="TIGR03291">
    <property type="entry name" value="methan_mark_17"/>
    <property type="match status" value="1"/>
</dbReference>
<evidence type="ECO:0000313" key="1">
    <source>
        <dbReference type="EMBL" id="QNO46213.1"/>
    </source>
</evidence>
<evidence type="ECO:0008006" key="2">
    <source>
        <dbReference type="Google" id="ProtNLM"/>
    </source>
</evidence>
<accession>A0A7G9YDX9</accession>
<dbReference type="InterPro" id="IPR016762">
    <property type="entry name" value="Methan_mark_17"/>
</dbReference>
<proteinExistence type="predicted"/>
<organism evidence="1">
    <name type="scientific">Candidatus Methanogaster sp. ANME-2c ERB4</name>
    <dbReference type="NCBI Taxonomy" id="2759911"/>
    <lineage>
        <taxon>Archaea</taxon>
        <taxon>Methanobacteriati</taxon>
        <taxon>Methanobacteriota</taxon>
        <taxon>Stenosarchaea group</taxon>
        <taxon>Methanomicrobia</taxon>
        <taxon>Methanosarcinales</taxon>
        <taxon>ANME-2 cluster</taxon>
        <taxon>Candidatus Methanogasteraceae</taxon>
        <taxon>Candidatus Methanogaster</taxon>
    </lineage>
</organism>
<dbReference type="AlphaFoldDB" id="A0A7G9YDX9"/>
<reference evidence="1" key="1">
    <citation type="submission" date="2020-06" db="EMBL/GenBank/DDBJ databases">
        <title>Unique genomic features of the anaerobic methanotrophic archaea.</title>
        <authorList>
            <person name="Chadwick G.L."/>
            <person name="Skennerton C.T."/>
            <person name="Laso-Perez R."/>
            <person name="Leu A.O."/>
            <person name="Speth D.R."/>
            <person name="Yu H."/>
            <person name="Morgan-Lang C."/>
            <person name="Hatzenpichler R."/>
            <person name="Goudeau D."/>
            <person name="Malmstrom R."/>
            <person name="Brazelton W.J."/>
            <person name="Woyke T."/>
            <person name="Hallam S.J."/>
            <person name="Tyson G.W."/>
            <person name="Wegener G."/>
            <person name="Boetius A."/>
            <person name="Orphan V."/>
        </authorList>
    </citation>
    <scope>NUCLEOTIDE SEQUENCE</scope>
</reference>
<dbReference type="Pfam" id="PF09886">
    <property type="entry name" value="DUF2113"/>
    <property type="match status" value="1"/>
</dbReference>
<sequence length="198" mass="22431">MLPLEVFRVESPDKTGAESYESVIRDVIADLELTTVLGRLWIWINPTEPVFIFCALIRAGIPPIRVKDMADISTGMPSAKQVELKLTNEEHVSTLLNILWAEYGRENVSQPERRTITIDTEDKDEVAETLADVVIADPRREVESRLADALLRITPEGFRVRHHVSTGSEMLFVASEDSITPEWVKKAEDMMDQLKEDL</sequence>
<dbReference type="PIRSF" id="PIRSF019464">
    <property type="entry name" value="UCP019464"/>
    <property type="match status" value="1"/>
</dbReference>
<gene>
    <name evidence="1" type="ORF">ABPEKODN_00026</name>
</gene>
<name>A0A7G9YDX9_9EURY</name>
<protein>
    <recommendedName>
        <fullName evidence="2">Methanogenesis marker 17 protein</fullName>
    </recommendedName>
</protein>